<feature type="compositionally biased region" description="Basic and acidic residues" evidence="7">
    <location>
        <begin position="1302"/>
        <end position="1311"/>
    </location>
</feature>
<feature type="compositionally biased region" description="Basic residues" evidence="7">
    <location>
        <begin position="1469"/>
        <end position="1479"/>
    </location>
</feature>
<feature type="compositionally biased region" description="Polar residues" evidence="7">
    <location>
        <begin position="1440"/>
        <end position="1465"/>
    </location>
</feature>
<evidence type="ECO:0000313" key="9">
    <source>
        <dbReference type="EMBL" id="CAH1400749.1"/>
    </source>
</evidence>
<evidence type="ECO:0000256" key="3">
    <source>
        <dbReference type="ARBA" id="ARBA00022776"/>
    </source>
</evidence>
<name>A0A9P0MQ04_NEZVI</name>
<dbReference type="GO" id="GO:0000796">
    <property type="term" value="C:condensin complex"/>
    <property type="evidence" value="ECO:0007669"/>
    <property type="project" value="TreeGrafter"/>
</dbReference>
<dbReference type="InterPro" id="IPR026971">
    <property type="entry name" value="CND1/NCAPD3"/>
</dbReference>
<organism evidence="9 10">
    <name type="scientific">Nezara viridula</name>
    <name type="common">Southern green stink bug</name>
    <name type="synonym">Cimex viridulus</name>
    <dbReference type="NCBI Taxonomy" id="85310"/>
    <lineage>
        <taxon>Eukaryota</taxon>
        <taxon>Metazoa</taxon>
        <taxon>Ecdysozoa</taxon>
        <taxon>Arthropoda</taxon>
        <taxon>Hexapoda</taxon>
        <taxon>Insecta</taxon>
        <taxon>Pterygota</taxon>
        <taxon>Neoptera</taxon>
        <taxon>Paraneoptera</taxon>
        <taxon>Hemiptera</taxon>
        <taxon>Heteroptera</taxon>
        <taxon>Panheteroptera</taxon>
        <taxon>Pentatomomorpha</taxon>
        <taxon>Pentatomoidea</taxon>
        <taxon>Pentatomidae</taxon>
        <taxon>Pentatominae</taxon>
        <taxon>Nezara</taxon>
    </lineage>
</organism>
<feature type="compositionally biased region" description="Low complexity" evidence="7">
    <location>
        <begin position="1281"/>
        <end position="1294"/>
    </location>
</feature>
<evidence type="ECO:0000256" key="4">
    <source>
        <dbReference type="ARBA" id="ARBA00023067"/>
    </source>
</evidence>
<dbReference type="OrthoDB" id="10263978at2759"/>
<dbReference type="InterPro" id="IPR016024">
    <property type="entry name" value="ARM-type_fold"/>
</dbReference>
<keyword evidence="3" id="KW-0498">Mitosis</keyword>
<dbReference type="Pfam" id="PF12717">
    <property type="entry name" value="Cnd1"/>
    <property type="match status" value="1"/>
</dbReference>
<dbReference type="GO" id="GO:0007076">
    <property type="term" value="P:mitotic chromosome condensation"/>
    <property type="evidence" value="ECO:0007669"/>
    <property type="project" value="InterPro"/>
</dbReference>
<dbReference type="Gene3D" id="1.25.10.10">
    <property type="entry name" value="Leucine-rich Repeat Variant"/>
    <property type="match status" value="1"/>
</dbReference>
<dbReference type="PANTHER" id="PTHR14222">
    <property type="entry name" value="CONDENSIN"/>
    <property type="match status" value="1"/>
</dbReference>
<dbReference type="GO" id="GO:0010032">
    <property type="term" value="P:meiotic chromosome condensation"/>
    <property type="evidence" value="ECO:0007669"/>
    <property type="project" value="TreeGrafter"/>
</dbReference>
<dbReference type="PANTHER" id="PTHR14222:SF1">
    <property type="entry name" value="CONDENSIN-2 COMPLEX SUBUNIT D3"/>
    <property type="match status" value="1"/>
</dbReference>
<evidence type="ECO:0000259" key="8">
    <source>
        <dbReference type="Pfam" id="PF12717"/>
    </source>
</evidence>
<dbReference type="SUPFAM" id="SSF48371">
    <property type="entry name" value="ARM repeat"/>
    <property type="match status" value="1"/>
</dbReference>
<dbReference type="GO" id="GO:0051301">
    <property type="term" value="P:cell division"/>
    <property type="evidence" value="ECO:0007669"/>
    <property type="project" value="UniProtKB-KW"/>
</dbReference>
<feature type="region of interest" description="Disordered" evidence="7">
    <location>
        <begin position="1359"/>
        <end position="1479"/>
    </location>
</feature>
<evidence type="ECO:0000256" key="1">
    <source>
        <dbReference type="ARBA" id="ARBA00004123"/>
    </source>
</evidence>
<feature type="region of interest" description="Disordered" evidence="7">
    <location>
        <begin position="1276"/>
        <end position="1345"/>
    </location>
</feature>
<feature type="compositionally biased region" description="Low complexity" evidence="7">
    <location>
        <begin position="1403"/>
        <end position="1425"/>
    </location>
</feature>
<keyword evidence="5" id="KW-0539">Nucleus</keyword>
<protein>
    <recommendedName>
        <fullName evidence="8">Condensin complex subunit 1 C-terminal domain-containing protein</fullName>
    </recommendedName>
</protein>
<dbReference type="GO" id="GO:0000779">
    <property type="term" value="C:condensed chromosome, centromeric region"/>
    <property type="evidence" value="ECO:0007669"/>
    <property type="project" value="TreeGrafter"/>
</dbReference>
<dbReference type="InterPro" id="IPR011989">
    <property type="entry name" value="ARM-like"/>
</dbReference>
<feature type="compositionally biased region" description="Basic residues" evidence="7">
    <location>
        <begin position="1312"/>
        <end position="1322"/>
    </location>
</feature>
<dbReference type="Proteomes" id="UP001152798">
    <property type="component" value="Chromosome 4"/>
</dbReference>
<keyword evidence="10" id="KW-1185">Reference proteome</keyword>
<dbReference type="EMBL" id="OV725080">
    <property type="protein sequence ID" value="CAH1400749.1"/>
    <property type="molecule type" value="Genomic_DNA"/>
</dbReference>
<evidence type="ECO:0000256" key="2">
    <source>
        <dbReference type="ARBA" id="ARBA00022618"/>
    </source>
</evidence>
<dbReference type="GO" id="GO:0005634">
    <property type="term" value="C:nucleus"/>
    <property type="evidence" value="ECO:0007669"/>
    <property type="project" value="UniProtKB-SubCell"/>
</dbReference>
<evidence type="ECO:0000256" key="5">
    <source>
        <dbReference type="ARBA" id="ARBA00023242"/>
    </source>
</evidence>
<reference evidence="9" key="1">
    <citation type="submission" date="2022-01" db="EMBL/GenBank/DDBJ databases">
        <authorList>
            <person name="King R."/>
        </authorList>
    </citation>
    <scope>NUCLEOTIDE SEQUENCE</scope>
</reference>
<keyword evidence="2" id="KW-0132">Cell division</keyword>
<evidence type="ECO:0000256" key="7">
    <source>
        <dbReference type="SAM" id="MobiDB-lite"/>
    </source>
</evidence>
<dbReference type="InterPro" id="IPR032682">
    <property type="entry name" value="Cnd1_C"/>
</dbReference>
<dbReference type="GO" id="GO:0042393">
    <property type="term" value="F:histone binding"/>
    <property type="evidence" value="ECO:0007669"/>
    <property type="project" value="TreeGrafter"/>
</dbReference>
<sequence>MSVLEAFASFHLELVSKEWVDNVWETDFYNVKELPNEYESQLDDQDFSELISNLIEAIEGWNAEDSRCSTSRGSELFVAVPKSWTVLIEKGVDYKAFLCILSVFLKGKKKPSINVLNKMIISSRLYFALLSISGSHVFNIFNSILYYQALQIFTDVMGYCCSVKKKGKNASSKKNLNYVLADNDMMGHSLKLSDVEIDVILNQISLSLDVLSNCLNVIYLKDDEESLVKTIQVLVSLTQVESNKNVFYNIHSNNLNECISRKSFLILEQLCSLNHGDIKQIIFVIMRNFLQTMVIREEDIKMATRDHISSNVNTFVLIQRLLQTHEKDALPAVKGLIQQMCVRLPDRTDIRSKALPQIIQLLQLFKYNAFLDFVIWLVSLAHSEILKYRLCAIELIAKLLNASEITDFVEGDRARNPDSDTTISNPESGFVNFSCGRNEKILTKFLIGSILARSLDASAIIRSKCLNIFASLLFSNQKVIKEILEELVMKEGLNGSLESNADNIQSPSYFDFQDYLSTNAEKLLLPKHPLPSVECILHIVGIQTCDQNVYVRKNALLLILNLCLYNKFWLNNNRTKIFLDSCLDSSLMMRKFSVKCLTDLLLSYPSNANIIDAWVQGVVSLIADNDVKCQEKVIESIGNVILNNLADYSNDSDEFSKLPWEVLNIITESGKRTLFKHVCHHWSKNKVITKMILKTIETHIGTENNINAWFLVVCISEFQDYPEPNFISDYFLQNVCNLNKIGENVSVLVVEAVFLNWKGLSQRTQEEIYLKLKDTLECFKVPLTLISRYLDICYVADKEGTRAWSRRLVQLCEEYLRKNVAPGCSSEVNEQLLCRHIHTLGDASQFHPGVHNDIINYLVDIIDPTSITRGMTSKWKGTVSSVVKAIAIVTLGKICLQDHFIAKTYAPVLASALSVNSKPNVKINSMIALTDLCIRFTSVVEDYLGDICVMLRDEDINVRVNCLKLLIQLLQEDYLKPKGALFFYLLITLGDPDSKIRGMTESFIENILLKRNPSIMSYFFIQAIFFFNDYEGVGSFNKEGLSAKERRIFSMAGKTNFDNRGNIYKYMLSNMRDDHRFKLSNRICADILDEVIDGNIPLERVGSAILKDALFAMACDEMRLENMRKGEEDSSDKELEDAMVPEHNGDEVILGFAKKVFLSQIVKTNYVEYIVPTISKLKRILADRKSPLVRDLMICLRELMKDFREEINDILHSDPELAAEVSWDLKNISKEDEPPNELSGEFNIKELRVSCERLSEKALSEKMGISISSIKSLQAQSAGHSNSNSADNLSSSHSKLPTGQERSTKLSFEKSRRSRRNTRLRSRNSANRSQVEGNSNEIVNNSGRCNSSLGTLNEEVFKQTLPGPSSSFRKTFEPENSSSEISWIPSFHSSPNLDKRSSKSRTSLDSECSTSCSSMSYASSIDSSSGVKKKQSQEHDLALSVNQTQDAGPSQMNRRPSDQKSIPSPKSTKEKKRKKGKRK</sequence>
<proteinExistence type="predicted"/>
<accession>A0A9P0MQ04</accession>
<gene>
    <name evidence="9" type="ORF">NEZAVI_LOCUS9922</name>
</gene>
<comment type="subcellular location">
    <subcellularLocation>
        <location evidence="1">Nucleus</location>
    </subcellularLocation>
</comment>
<keyword evidence="4" id="KW-0226">DNA condensation</keyword>
<feature type="domain" description="Condensin complex subunit 1 C-terminal" evidence="8">
    <location>
        <begin position="921"/>
        <end position="1087"/>
    </location>
</feature>
<evidence type="ECO:0000313" key="10">
    <source>
        <dbReference type="Proteomes" id="UP001152798"/>
    </source>
</evidence>
<feature type="compositionally biased region" description="Polar residues" evidence="7">
    <location>
        <begin position="1330"/>
        <end position="1345"/>
    </location>
</feature>
<feature type="compositionally biased region" description="Polar residues" evidence="7">
    <location>
        <begin position="1362"/>
        <end position="1392"/>
    </location>
</feature>
<keyword evidence="6" id="KW-0131">Cell cycle</keyword>
<evidence type="ECO:0000256" key="6">
    <source>
        <dbReference type="ARBA" id="ARBA00023306"/>
    </source>
</evidence>